<evidence type="ECO:0000256" key="9">
    <source>
        <dbReference type="PIRSR" id="PIRSR600821-52"/>
    </source>
</evidence>
<dbReference type="Pfam" id="PF00842">
    <property type="entry name" value="Ala_racemase_C"/>
    <property type="match status" value="1"/>
</dbReference>
<dbReference type="InterPro" id="IPR011079">
    <property type="entry name" value="Ala_racemase_C"/>
</dbReference>
<dbReference type="Pfam" id="PF01168">
    <property type="entry name" value="Ala_racemase_N"/>
    <property type="match status" value="1"/>
</dbReference>
<dbReference type="InterPro" id="IPR009006">
    <property type="entry name" value="Ala_racemase/Decarboxylase_C"/>
</dbReference>
<comment type="catalytic activity">
    <reaction evidence="1 7">
        <text>L-alanine = D-alanine</text>
        <dbReference type="Rhea" id="RHEA:20249"/>
        <dbReference type="ChEBI" id="CHEBI:57416"/>
        <dbReference type="ChEBI" id="CHEBI:57972"/>
        <dbReference type="EC" id="5.1.1.1"/>
    </reaction>
</comment>
<dbReference type="Gene3D" id="3.20.20.10">
    <property type="entry name" value="Alanine racemase"/>
    <property type="match status" value="1"/>
</dbReference>
<proteinExistence type="inferred from homology"/>
<feature type="binding site" evidence="7 9">
    <location>
        <position position="140"/>
    </location>
    <ligand>
        <name>substrate</name>
    </ligand>
</feature>
<evidence type="ECO:0000256" key="8">
    <source>
        <dbReference type="PIRSR" id="PIRSR600821-50"/>
    </source>
</evidence>
<evidence type="ECO:0000256" key="6">
    <source>
        <dbReference type="ARBA" id="ARBA00023235"/>
    </source>
</evidence>
<dbReference type="NCBIfam" id="TIGR00492">
    <property type="entry name" value="alr"/>
    <property type="match status" value="1"/>
</dbReference>
<dbReference type="Gene3D" id="2.40.37.10">
    <property type="entry name" value="Lyase, Ornithine Decarboxylase, Chain A, domain 1"/>
    <property type="match status" value="1"/>
</dbReference>
<dbReference type="EMBL" id="UIGB01000001">
    <property type="protein sequence ID" value="SUU82930.1"/>
    <property type="molecule type" value="Genomic_DNA"/>
</dbReference>
<dbReference type="EC" id="5.1.1.1" evidence="4 7"/>
<evidence type="ECO:0000256" key="3">
    <source>
        <dbReference type="ARBA" id="ARBA00007880"/>
    </source>
</evidence>
<evidence type="ECO:0000256" key="7">
    <source>
        <dbReference type="HAMAP-Rule" id="MF_01201"/>
    </source>
</evidence>
<evidence type="ECO:0000256" key="2">
    <source>
        <dbReference type="ARBA" id="ARBA00001933"/>
    </source>
</evidence>
<feature type="active site" description="Proton acceptor; specific for D-alanine" evidence="7">
    <location>
        <position position="41"/>
    </location>
</feature>
<feature type="active site" description="Proton acceptor; specific for L-alanine" evidence="7">
    <location>
        <position position="262"/>
    </location>
</feature>
<keyword evidence="6 7" id="KW-0413">Isomerase</keyword>
<dbReference type="PROSITE" id="PS00395">
    <property type="entry name" value="ALANINE_RACEMASE"/>
    <property type="match status" value="1"/>
</dbReference>
<dbReference type="InterPro" id="IPR020622">
    <property type="entry name" value="Ala_racemase_pyridoxalP-BS"/>
</dbReference>
<dbReference type="PRINTS" id="PR00992">
    <property type="entry name" value="ALARACEMASE"/>
</dbReference>
<keyword evidence="5 7" id="KW-0663">Pyridoxal phosphate</keyword>
<comment type="cofactor">
    <cofactor evidence="2 7 8">
        <name>pyridoxal 5'-phosphate</name>
        <dbReference type="ChEBI" id="CHEBI:597326"/>
    </cofactor>
</comment>
<dbReference type="SMART" id="SM01005">
    <property type="entry name" value="Ala_racemase_C"/>
    <property type="match status" value="1"/>
</dbReference>
<dbReference type="InterPro" id="IPR029066">
    <property type="entry name" value="PLP-binding_barrel"/>
</dbReference>
<feature type="domain" description="Alanine racemase C-terminal" evidence="10">
    <location>
        <begin position="241"/>
        <end position="367"/>
    </location>
</feature>
<evidence type="ECO:0000259" key="10">
    <source>
        <dbReference type="SMART" id="SM01005"/>
    </source>
</evidence>
<sequence length="383" mass="40841">MTHHGQFGGATLTVDLRAVRANYRFLRSRLRVPALCSGVVKANAYGLGASYVARALFAEGCRHFFVAHLDEGVALRPYLPRTAAIYILNGLPRGAARDCAASGLVPVLNSLEQAEAWAACAHQLKRSLPAVIQVDSGMNRLGLPAKDAAILADTHARTGAFDLRYVMSHLACADMPEHEANAMQLAAFKRLAALFPEVPRSFANSSGIFLGPEYHFSLARPGAALYGVNPNSAGANPMQGVVKLAARVIQLRDVQPGDCSGYGWDYRAESAMRLATLSIGYADGFHRAWGKNGAVFFEGLRLPVVGRVSMDSIVIDASAVAPGRIGPDSEVEVIGDYQPVDDLAAAAGTIGYEVLTGLGSRYQRIYLGAEENVPSALLEDSLQ</sequence>
<dbReference type="UniPathway" id="UPA00042">
    <property type="reaction ID" value="UER00497"/>
</dbReference>
<evidence type="ECO:0000256" key="4">
    <source>
        <dbReference type="ARBA" id="ARBA00013089"/>
    </source>
</evidence>
<evidence type="ECO:0000256" key="5">
    <source>
        <dbReference type="ARBA" id="ARBA00022898"/>
    </source>
</evidence>
<dbReference type="CDD" id="cd00430">
    <property type="entry name" value="PLPDE_III_AR"/>
    <property type="match status" value="1"/>
</dbReference>
<dbReference type="SUPFAM" id="SSF50621">
    <property type="entry name" value="Alanine racemase C-terminal domain-like"/>
    <property type="match status" value="1"/>
</dbReference>
<dbReference type="RefSeq" id="WP_002717714.1">
    <property type="nucleotide sequence ID" value="NZ_UFSI01000001.1"/>
</dbReference>
<dbReference type="Proteomes" id="UP000254343">
    <property type="component" value="Unassembled WGS sequence"/>
</dbReference>
<dbReference type="PANTHER" id="PTHR30511">
    <property type="entry name" value="ALANINE RACEMASE"/>
    <property type="match status" value="1"/>
</dbReference>
<comment type="pathway">
    <text evidence="7">Amino-acid biosynthesis; D-alanine biosynthesis; D-alanine from L-alanine: step 1/1.</text>
</comment>
<dbReference type="GO" id="GO:0008784">
    <property type="term" value="F:alanine racemase activity"/>
    <property type="evidence" value="ECO:0007669"/>
    <property type="project" value="UniProtKB-UniRule"/>
</dbReference>
<reference evidence="11 12" key="1">
    <citation type="submission" date="2018-06" db="EMBL/GenBank/DDBJ databases">
        <authorList>
            <consortium name="Pathogen Informatics"/>
            <person name="Doyle S."/>
        </authorList>
    </citation>
    <scope>NUCLEOTIDE SEQUENCE [LARGE SCALE GENOMIC DNA]</scope>
    <source>
        <strain evidence="11 12">NCTC12722</strain>
    </source>
</reference>
<dbReference type="InterPro" id="IPR001608">
    <property type="entry name" value="Ala_racemase_N"/>
</dbReference>
<dbReference type="GO" id="GO:0030170">
    <property type="term" value="F:pyridoxal phosphate binding"/>
    <property type="evidence" value="ECO:0007669"/>
    <property type="project" value="UniProtKB-UniRule"/>
</dbReference>
<dbReference type="SUPFAM" id="SSF51419">
    <property type="entry name" value="PLP-binding barrel"/>
    <property type="match status" value="1"/>
</dbReference>
<dbReference type="GO" id="GO:0030632">
    <property type="term" value="P:D-alanine biosynthetic process"/>
    <property type="evidence" value="ECO:0007669"/>
    <property type="project" value="UniProtKB-UniRule"/>
</dbReference>
<name>A0A380W240_AFIFE</name>
<feature type="modified residue" description="N6-(pyridoxal phosphate)lysine" evidence="7 8">
    <location>
        <position position="41"/>
    </location>
</feature>
<dbReference type="GO" id="GO:0005829">
    <property type="term" value="C:cytosol"/>
    <property type="evidence" value="ECO:0007669"/>
    <property type="project" value="TreeGrafter"/>
</dbReference>
<dbReference type="HAMAP" id="MF_01201">
    <property type="entry name" value="Ala_racemase"/>
    <property type="match status" value="1"/>
</dbReference>
<evidence type="ECO:0000313" key="12">
    <source>
        <dbReference type="Proteomes" id="UP000254343"/>
    </source>
</evidence>
<protein>
    <recommendedName>
        <fullName evidence="4 7">Alanine racemase</fullName>
        <ecNumber evidence="4 7">5.1.1.1</ecNumber>
    </recommendedName>
</protein>
<comment type="similarity">
    <text evidence="3 7">Belongs to the alanine racemase family.</text>
</comment>
<accession>A0A380W240</accession>
<evidence type="ECO:0000313" key="11">
    <source>
        <dbReference type="EMBL" id="SUU82930.1"/>
    </source>
</evidence>
<dbReference type="PANTHER" id="PTHR30511:SF0">
    <property type="entry name" value="ALANINE RACEMASE, CATABOLIC-RELATED"/>
    <property type="match status" value="1"/>
</dbReference>
<dbReference type="OrthoDB" id="9813814at2"/>
<dbReference type="AlphaFoldDB" id="A0A380W240"/>
<comment type="function">
    <text evidence="7">Catalyzes the interconversion of L-alanine and D-alanine. May also act on other amino acids.</text>
</comment>
<gene>
    <name evidence="11" type="primary">alr</name>
    <name evidence="11" type="ORF">NCTC12722_00088</name>
</gene>
<organism evidence="11 12">
    <name type="scientific">Afipia felis</name>
    <name type="common">Cat scratch disease bacillus</name>
    <dbReference type="NCBI Taxonomy" id="1035"/>
    <lineage>
        <taxon>Bacteria</taxon>
        <taxon>Pseudomonadati</taxon>
        <taxon>Pseudomonadota</taxon>
        <taxon>Alphaproteobacteria</taxon>
        <taxon>Hyphomicrobiales</taxon>
        <taxon>Nitrobacteraceae</taxon>
        <taxon>Afipia</taxon>
    </lineage>
</organism>
<feature type="binding site" evidence="7 9">
    <location>
        <position position="310"/>
    </location>
    <ligand>
        <name>substrate</name>
    </ligand>
</feature>
<evidence type="ECO:0000256" key="1">
    <source>
        <dbReference type="ARBA" id="ARBA00000316"/>
    </source>
</evidence>
<dbReference type="InterPro" id="IPR000821">
    <property type="entry name" value="Ala_racemase"/>
</dbReference>